<proteinExistence type="inferred from homology"/>
<evidence type="ECO:0000256" key="4">
    <source>
        <dbReference type="ARBA" id="ARBA00011233"/>
    </source>
</evidence>
<evidence type="ECO:0000313" key="10">
    <source>
        <dbReference type="Proteomes" id="UP000824164"/>
    </source>
</evidence>
<dbReference type="SUPFAM" id="SSF51569">
    <property type="entry name" value="Aldolase"/>
    <property type="match status" value="1"/>
</dbReference>
<keyword evidence="8" id="KW-0119">Carbohydrate metabolism</keyword>
<evidence type="ECO:0000256" key="3">
    <source>
        <dbReference type="ARBA" id="ARBA00006906"/>
    </source>
</evidence>
<dbReference type="PANTHER" id="PTHR30246:SF1">
    <property type="entry name" value="2-DEHYDRO-3-DEOXY-6-PHOSPHOGALACTONATE ALDOLASE-RELATED"/>
    <property type="match status" value="1"/>
</dbReference>
<evidence type="ECO:0000256" key="6">
    <source>
        <dbReference type="ARBA" id="ARBA00023239"/>
    </source>
</evidence>
<comment type="pathway">
    <text evidence="2">Carbohydrate acid metabolism; 2-dehydro-3-deoxy-D-gluconate degradation; D-glyceraldehyde 3-phosphate and pyruvate from 2-dehydro-3-deoxy-D-gluconate: step 2/2.</text>
</comment>
<evidence type="ECO:0000256" key="5">
    <source>
        <dbReference type="ARBA" id="ARBA00013063"/>
    </source>
</evidence>
<accession>A0A9D1HHG1</accession>
<evidence type="ECO:0000256" key="8">
    <source>
        <dbReference type="ARBA" id="ARBA00023277"/>
    </source>
</evidence>
<dbReference type="EMBL" id="DVLT01000022">
    <property type="protein sequence ID" value="HIU02242.1"/>
    <property type="molecule type" value="Genomic_DNA"/>
</dbReference>
<dbReference type="CDD" id="cd00452">
    <property type="entry name" value="KDPG_aldolase"/>
    <property type="match status" value="1"/>
</dbReference>
<comment type="subunit">
    <text evidence="4">Homotrimer.</text>
</comment>
<dbReference type="InterPro" id="IPR000887">
    <property type="entry name" value="Aldlse_KDPG_KHG"/>
</dbReference>
<dbReference type="Proteomes" id="UP000824164">
    <property type="component" value="Unassembled WGS sequence"/>
</dbReference>
<dbReference type="PROSITE" id="PS00159">
    <property type="entry name" value="ALDOLASE_KDPG_KHG_1"/>
    <property type="match status" value="1"/>
</dbReference>
<comment type="similarity">
    <text evidence="3">Belongs to the KHG/KDPG aldolase family.</text>
</comment>
<dbReference type="NCBIfam" id="NF004325">
    <property type="entry name" value="PRK05718.1"/>
    <property type="match status" value="1"/>
</dbReference>
<dbReference type="Gene3D" id="3.20.20.70">
    <property type="entry name" value="Aldolase class I"/>
    <property type="match status" value="1"/>
</dbReference>
<keyword evidence="6" id="KW-0456">Lyase</keyword>
<dbReference type="InterPro" id="IPR031338">
    <property type="entry name" value="KDPG/KHG_AS_2"/>
</dbReference>
<dbReference type="AlphaFoldDB" id="A0A9D1HHG1"/>
<keyword evidence="7" id="KW-0704">Schiff base</keyword>
<comment type="catalytic activity">
    <reaction evidence="1">
        <text>2-dehydro-3-deoxy-6-phospho-D-gluconate = D-glyceraldehyde 3-phosphate + pyruvate</text>
        <dbReference type="Rhea" id="RHEA:17089"/>
        <dbReference type="ChEBI" id="CHEBI:15361"/>
        <dbReference type="ChEBI" id="CHEBI:57569"/>
        <dbReference type="ChEBI" id="CHEBI:59776"/>
        <dbReference type="EC" id="4.1.2.14"/>
    </reaction>
</comment>
<organism evidence="9 10">
    <name type="scientific">Candidatus Onthocola gallistercoris</name>
    <dbReference type="NCBI Taxonomy" id="2840876"/>
    <lineage>
        <taxon>Bacteria</taxon>
        <taxon>Bacillati</taxon>
        <taxon>Bacillota</taxon>
        <taxon>Bacilli</taxon>
        <taxon>Candidatus Onthocola</taxon>
    </lineage>
</organism>
<sequence>MEKIIEKIRKLGILPVVVLDDAKDALPLAKALMDGGLPCAEVTFRTAAAERAIRQITETYPEMLVGAGTVLTTAQVDAAIGAGARFIVSPGFDPEIVDDCLKKNIPVFPGCVSPSEIAQAVKRGLKVVKFFPAEQAGGVPMLKALSGPYTDLWFMPTGGIGPDNLRDYLSFDRVLCCGGSWMVKSDLVNAGDFDKIRELTKEACRLARSVRQ</sequence>
<evidence type="ECO:0000256" key="7">
    <source>
        <dbReference type="ARBA" id="ARBA00023270"/>
    </source>
</evidence>
<reference evidence="9" key="1">
    <citation type="submission" date="2020-10" db="EMBL/GenBank/DDBJ databases">
        <authorList>
            <person name="Gilroy R."/>
        </authorList>
    </citation>
    <scope>NUCLEOTIDE SEQUENCE</scope>
    <source>
        <strain evidence="9">CHK187-14744</strain>
    </source>
</reference>
<evidence type="ECO:0000313" key="9">
    <source>
        <dbReference type="EMBL" id="HIU02242.1"/>
    </source>
</evidence>
<evidence type="ECO:0000256" key="2">
    <source>
        <dbReference type="ARBA" id="ARBA00004736"/>
    </source>
</evidence>
<dbReference type="GO" id="GO:0008675">
    <property type="term" value="F:2-dehydro-3-deoxy-phosphogluconate aldolase activity"/>
    <property type="evidence" value="ECO:0007669"/>
    <property type="project" value="UniProtKB-EC"/>
</dbReference>
<evidence type="ECO:0000256" key="1">
    <source>
        <dbReference type="ARBA" id="ARBA00000654"/>
    </source>
</evidence>
<name>A0A9D1HHG1_9FIRM</name>
<protein>
    <recommendedName>
        <fullName evidence="5">2-dehydro-3-deoxy-phosphogluconate aldolase</fullName>
        <ecNumber evidence="5">4.1.2.14</ecNumber>
    </recommendedName>
</protein>
<gene>
    <name evidence="9" type="ORF">IAB63_03190</name>
</gene>
<dbReference type="InterPro" id="IPR031337">
    <property type="entry name" value="KDPG/KHG_AS_1"/>
</dbReference>
<dbReference type="EC" id="4.1.2.14" evidence="5"/>
<comment type="caution">
    <text evidence="9">The sequence shown here is derived from an EMBL/GenBank/DDBJ whole genome shotgun (WGS) entry which is preliminary data.</text>
</comment>
<dbReference type="InterPro" id="IPR013785">
    <property type="entry name" value="Aldolase_TIM"/>
</dbReference>
<dbReference type="PANTHER" id="PTHR30246">
    <property type="entry name" value="2-KETO-3-DEOXY-6-PHOSPHOGLUCONATE ALDOLASE"/>
    <property type="match status" value="1"/>
</dbReference>
<dbReference type="NCBIfam" id="TIGR01182">
    <property type="entry name" value="eda"/>
    <property type="match status" value="1"/>
</dbReference>
<reference evidence="9" key="2">
    <citation type="journal article" date="2021" name="PeerJ">
        <title>Extensive microbial diversity within the chicken gut microbiome revealed by metagenomics and culture.</title>
        <authorList>
            <person name="Gilroy R."/>
            <person name="Ravi A."/>
            <person name="Getino M."/>
            <person name="Pursley I."/>
            <person name="Horton D.L."/>
            <person name="Alikhan N.F."/>
            <person name="Baker D."/>
            <person name="Gharbi K."/>
            <person name="Hall N."/>
            <person name="Watson M."/>
            <person name="Adriaenssens E.M."/>
            <person name="Foster-Nyarko E."/>
            <person name="Jarju S."/>
            <person name="Secka A."/>
            <person name="Antonio M."/>
            <person name="Oren A."/>
            <person name="Chaudhuri R.R."/>
            <person name="La Ragione R."/>
            <person name="Hildebrand F."/>
            <person name="Pallen M.J."/>
        </authorList>
    </citation>
    <scope>NUCLEOTIDE SEQUENCE</scope>
    <source>
        <strain evidence="9">CHK187-14744</strain>
    </source>
</reference>
<dbReference type="PROSITE" id="PS00160">
    <property type="entry name" value="ALDOLASE_KDPG_KHG_2"/>
    <property type="match status" value="1"/>
</dbReference>
<dbReference type="Pfam" id="PF01081">
    <property type="entry name" value="Aldolase"/>
    <property type="match status" value="1"/>
</dbReference>